<keyword evidence="16" id="KW-1185">Reference proteome</keyword>
<evidence type="ECO:0000256" key="3">
    <source>
        <dbReference type="ARBA" id="ARBA00020987"/>
    </source>
</evidence>
<feature type="compositionally biased region" description="Polar residues" evidence="13">
    <location>
        <begin position="434"/>
        <end position="445"/>
    </location>
</feature>
<organism evidence="16">
    <name type="scientific">Caenorhabditis remanei</name>
    <name type="common">Caenorhabditis vulgaris</name>
    <dbReference type="NCBI Taxonomy" id="31234"/>
    <lineage>
        <taxon>Eukaryota</taxon>
        <taxon>Metazoa</taxon>
        <taxon>Ecdysozoa</taxon>
        <taxon>Nematoda</taxon>
        <taxon>Chromadorea</taxon>
        <taxon>Rhabditida</taxon>
        <taxon>Rhabditina</taxon>
        <taxon>Rhabditomorpha</taxon>
        <taxon>Rhabditoidea</taxon>
        <taxon>Rhabditidae</taxon>
        <taxon>Peloderinae</taxon>
        <taxon>Caenorhabditis</taxon>
    </lineage>
</organism>
<dbReference type="GO" id="GO:0000077">
    <property type="term" value="P:DNA damage checkpoint signaling"/>
    <property type="evidence" value="ECO:0007669"/>
    <property type="project" value="TreeGrafter"/>
</dbReference>
<dbReference type="Gene3D" id="3.40.50.150">
    <property type="entry name" value="Vaccinia Virus protein VP39"/>
    <property type="match status" value="1"/>
</dbReference>
<dbReference type="PANTHER" id="PTHR21451">
    <property type="entry name" value="HISTONE H3 METHYLTRANSFERASE"/>
    <property type="match status" value="1"/>
</dbReference>
<evidence type="ECO:0000256" key="5">
    <source>
        <dbReference type="ARBA" id="ARBA00022679"/>
    </source>
</evidence>
<dbReference type="GO" id="GO:0032259">
    <property type="term" value="P:methylation"/>
    <property type="evidence" value="ECO:0007669"/>
    <property type="project" value="UniProtKB-KW"/>
</dbReference>
<evidence type="ECO:0000256" key="4">
    <source>
        <dbReference type="ARBA" id="ARBA00022603"/>
    </source>
</evidence>
<feature type="coiled-coil region" evidence="12">
    <location>
        <begin position="557"/>
        <end position="584"/>
    </location>
</feature>
<keyword evidence="4 11" id="KW-0489">Methyltransferase</keyword>
<comment type="similarity">
    <text evidence="11">Belongs to the class I-like SAM-binding methyltransferase superfamily. DOT1 family.</text>
</comment>
<evidence type="ECO:0000256" key="2">
    <source>
        <dbReference type="ARBA" id="ARBA00012190"/>
    </source>
</evidence>
<dbReference type="GO" id="GO:0035097">
    <property type="term" value="C:histone methyltransferase complex"/>
    <property type="evidence" value="ECO:0007669"/>
    <property type="project" value="UniProtKB-ARBA"/>
</dbReference>
<dbReference type="GO" id="GO:0006281">
    <property type="term" value="P:DNA repair"/>
    <property type="evidence" value="ECO:0007669"/>
    <property type="project" value="TreeGrafter"/>
</dbReference>
<evidence type="ECO:0000313" key="15">
    <source>
        <dbReference type="EMBL" id="EFP04078.1"/>
    </source>
</evidence>
<dbReference type="HOGENOM" id="CLU_429105_0_0_1"/>
<comment type="function">
    <text evidence="11">Histone methyltransferase that specifically trimethylates histone H3 to form H3K79me3. This methylation is required for telomere silencing and for the pachytene checkpoint during the meiotic cell cycle by allowing the recruitment of RAD9 to double strand breaks. Nucleosomes are preferred as substrate compared to free histone.</text>
</comment>
<keyword evidence="12" id="KW-0175">Coiled coil</keyword>
<comment type="miscellaneous">
    <text evidence="11">In contrast to other lysine histone methyltransferases, it does not contain a SET domain, suggesting the existence of another mechanism for methylation of lysine residues of histones.</text>
</comment>
<feature type="region of interest" description="Disordered" evidence="13">
    <location>
        <begin position="588"/>
        <end position="612"/>
    </location>
</feature>
<dbReference type="PROSITE" id="PS51569">
    <property type="entry name" value="DOT1"/>
    <property type="match status" value="1"/>
</dbReference>
<evidence type="ECO:0000259" key="14">
    <source>
        <dbReference type="PROSITE" id="PS51569"/>
    </source>
</evidence>
<keyword evidence="6 11" id="KW-0949">S-adenosyl-L-methionine</keyword>
<gene>
    <name evidence="15" type="ORF">CRE_27614</name>
</gene>
<dbReference type="EC" id="2.1.1.360" evidence="2 11"/>
<dbReference type="GO" id="GO:0140956">
    <property type="term" value="F:histone H3K79 trimethyltransferase activity"/>
    <property type="evidence" value="ECO:0007669"/>
    <property type="project" value="UniProtKB-EC"/>
</dbReference>
<dbReference type="SUPFAM" id="SSF53335">
    <property type="entry name" value="S-adenosyl-L-methionine-dependent methyltransferases"/>
    <property type="match status" value="1"/>
</dbReference>
<evidence type="ECO:0000256" key="7">
    <source>
        <dbReference type="ARBA" id="ARBA00022853"/>
    </source>
</evidence>
<feature type="domain" description="DOT1" evidence="14">
    <location>
        <begin position="40"/>
        <end position="382"/>
    </location>
</feature>
<sequence>MPKRTGKDIKVARAAKAAKAAKAAETNEIVNDDVPVREEIEYVLQTMCTNGEPLVINSNMIHVPRVLNNIIKQVYGKSLQKLSIGPPPEYLTDDPKSMVDYLDEFSKAIKEYNLTHRKPLKIAASEWNRPKCTLPVAEKIIEQTYALTIPKPKQLNKHYETFTSEVYGETNLPQMSAFLDYLNLTEKDVVVDLGSGVGQLVLFTSAYSKVSKVVGIEISDYPAACAKNMGHQFRNLMRHYGKEISPFELHRGSFLDETFRNLITKEATVIFINNFAFSVDLMASIMKMLENLDNGVRVITSKKFVASSSTRRAQAAGTTVDTFIFNVYQPLFSDFSCLIETTELPIVTSEEGNNVSWTSKCVQFYLNTVDLEKPFKDRIKAEQKAEKMKQQRKRRRENKENGQIATRPPTKAVKRRYQTQPRQRRSKKMKVSIPSESNVSQTSEQLQFAEVAMEEERLDKPEEVADTEVSQQNEQMTGIERETVSIHSTSTQMDTEEKMTETLETPILQSEIVLEQKIDVNSEEIPLGNEIVATNTSMNAPVDGMVLEEPETHFERIEEVEAVVEKLKTDVEKKEKEDMQEQMELQLEADQEHNSEISSRVTTPDTATSISDMSEYEQGMAADEYMTDMMHRQTEMVY</sequence>
<evidence type="ECO:0000256" key="11">
    <source>
        <dbReference type="RuleBase" id="RU271113"/>
    </source>
</evidence>
<dbReference type="InterPro" id="IPR029063">
    <property type="entry name" value="SAM-dependent_MTases_sf"/>
</dbReference>
<comment type="subcellular location">
    <subcellularLocation>
        <location evidence="1 11">Nucleus</location>
    </subcellularLocation>
</comment>
<dbReference type="Pfam" id="PF08123">
    <property type="entry name" value="DOT1"/>
    <property type="match status" value="1"/>
</dbReference>
<evidence type="ECO:0000256" key="9">
    <source>
        <dbReference type="ARBA" id="ARBA00029821"/>
    </source>
</evidence>
<feature type="compositionally biased region" description="Polar residues" evidence="13">
    <location>
        <begin position="596"/>
        <end position="612"/>
    </location>
</feature>
<dbReference type="STRING" id="31234.E3MKI4"/>
<dbReference type="EMBL" id="DS268452">
    <property type="protein sequence ID" value="EFP04078.1"/>
    <property type="molecule type" value="Genomic_DNA"/>
</dbReference>
<accession>E3MKI4</accession>
<protein>
    <recommendedName>
        <fullName evidence="3 11">Histone-lysine N-methyltransferase, H3 lysine-79 specific</fullName>
        <ecNumber evidence="2 11">2.1.1.360</ecNumber>
    </recommendedName>
    <alternativeName>
        <fullName evidence="9 11">Histone H3-K79 methyltransferase</fullName>
    </alternativeName>
</protein>
<dbReference type="InterPro" id="IPR030445">
    <property type="entry name" value="H3-K79_meTrfase"/>
</dbReference>
<evidence type="ECO:0000256" key="8">
    <source>
        <dbReference type="ARBA" id="ARBA00023242"/>
    </source>
</evidence>
<dbReference type="eggNOG" id="KOG3924">
    <property type="taxonomic scope" value="Eukaryota"/>
</dbReference>
<reference evidence="15" key="1">
    <citation type="submission" date="2007-07" db="EMBL/GenBank/DDBJ databases">
        <title>PCAP assembly of the Caenorhabditis remanei genome.</title>
        <authorList>
            <consortium name="The Caenorhabditis remanei Sequencing Consortium"/>
            <person name="Wilson R.K."/>
        </authorList>
    </citation>
    <scope>NUCLEOTIDE SEQUENCE [LARGE SCALE GENOMIC DNA]</scope>
    <source>
        <strain evidence="15">PB4641</strain>
    </source>
</reference>
<dbReference type="FunFam" id="3.40.50.150:FF:000033">
    <property type="entry name" value="Histone-lysine N-methyltransferase, H3 lysine-79 specific"/>
    <property type="match status" value="1"/>
</dbReference>
<feature type="compositionally biased region" description="Basic residues" evidence="13">
    <location>
        <begin position="412"/>
        <end position="430"/>
    </location>
</feature>
<proteinExistence type="inferred from homology"/>
<evidence type="ECO:0000256" key="13">
    <source>
        <dbReference type="SAM" id="MobiDB-lite"/>
    </source>
</evidence>
<evidence type="ECO:0000313" key="16">
    <source>
        <dbReference type="Proteomes" id="UP000008281"/>
    </source>
</evidence>
<dbReference type="OrthoDB" id="443402at2759"/>
<dbReference type="AlphaFoldDB" id="E3MKI4"/>
<comment type="catalytic activity">
    <reaction evidence="10 11">
        <text>L-lysyl(79)-[histone H3] + 3 S-adenosyl-L-methionine = N(6),N(6),N(6)-trimethyl-L-lysyl(79)-[histone H3] + 3 S-adenosyl-L-homocysteine + 3 H(+)</text>
        <dbReference type="Rhea" id="RHEA:60328"/>
        <dbReference type="Rhea" id="RHEA-COMP:15549"/>
        <dbReference type="Rhea" id="RHEA-COMP:15552"/>
        <dbReference type="ChEBI" id="CHEBI:15378"/>
        <dbReference type="ChEBI" id="CHEBI:29969"/>
        <dbReference type="ChEBI" id="CHEBI:57856"/>
        <dbReference type="ChEBI" id="CHEBI:59789"/>
        <dbReference type="ChEBI" id="CHEBI:61961"/>
        <dbReference type="EC" id="2.1.1.360"/>
    </reaction>
</comment>
<evidence type="ECO:0000256" key="12">
    <source>
        <dbReference type="SAM" id="Coils"/>
    </source>
</evidence>
<feature type="region of interest" description="Disordered" evidence="13">
    <location>
        <begin position="382"/>
        <end position="445"/>
    </location>
</feature>
<dbReference type="PANTHER" id="PTHR21451:SF0">
    <property type="entry name" value="HISTONE-LYSINE N-METHYLTRANSFERASE, H3 LYSINE-79 SPECIFIC"/>
    <property type="match status" value="1"/>
</dbReference>
<evidence type="ECO:0000256" key="10">
    <source>
        <dbReference type="ARBA" id="ARBA00047770"/>
    </source>
</evidence>
<keyword evidence="8 11" id="KW-0539">Nucleus</keyword>
<evidence type="ECO:0000256" key="6">
    <source>
        <dbReference type="ARBA" id="ARBA00022691"/>
    </source>
</evidence>
<name>E3MKI4_CAERE</name>
<keyword evidence="5 11" id="KW-0808">Transferase</keyword>
<dbReference type="InParanoid" id="E3MKI4"/>
<keyword evidence="7 11" id="KW-0156">Chromatin regulator</keyword>
<dbReference type="InterPro" id="IPR025789">
    <property type="entry name" value="DOT1_dom"/>
</dbReference>
<dbReference type="Proteomes" id="UP000008281">
    <property type="component" value="Unassembled WGS sequence"/>
</dbReference>
<evidence type="ECO:0000256" key="1">
    <source>
        <dbReference type="ARBA" id="ARBA00004123"/>
    </source>
</evidence>